<accession>A0AC35UH13</accession>
<proteinExistence type="predicted"/>
<dbReference type="Proteomes" id="UP000095286">
    <property type="component" value="Unplaced"/>
</dbReference>
<evidence type="ECO:0000313" key="2">
    <source>
        <dbReference type="WBParaSite" id="RSKR_0001103200.1"/>
    </source>
</evidence>
<name>A0AC35UH13_9BILA</name>
<evidence type="ECO:0000313" key="1">
    <source>
        <dbReference type="Proteomes" id="UP000095286"/>
    </source>
</evidence>
<organism evidence="1 2">
    <name type="scientific">Rhabditophanes sp. KR3021</name>
    <dbReference type="NCBI Taxonomy" id="114890"/>
    <lineage>
        <taxon>Eukaryota</taxon>
        <taxon>Metazoa</taxon>
        <taxon>Ecdysozoa</taxon>
        <taxon>Nematoda</taxon>
        <taxon>Chromadorea</taxon>
        <taxon>Rhabditida</taxon>
        <taxon>Tylenchina</taxon>
        <taxon>Panagrolaimomorpha</taxon>
        <taxon>Strongyloidoidea</taxon>
        <taxon>Alloionematidae</taxon>
        <taxon>Rhabditophanes</taxon>
    </lineage>
</organism>
<protein>
    <submittedName>
        <fullName evidence="2">Integrase catalytic domain-containing protein</fullName>
    </submittedName>
</protein>
<sequence length="1767" mass="201187">HKKNFSSRMASIWVGCLIVDDSCSTNSKQGKNTGNVLNLFEYDQIKILGKYMKEKLLNEDHSIQLKKHVFAPQSETENSQTETDYQCSECNLYLESCEALTRHRRRRVCLELRQKADRFNIKRMPAEIKKELDDMNAGNDEKPCDVILVINNSLNLETESVFPESIIWILVSINIKNQLTKHKLLYNKALKWKYVFSKPGKFFNELVRSGMNLKYLKKEYLSEEIAINIKCILVDALDEQIINPTSGRTMAVLDIPINYDVINIDLSKNLLIAAELKYRMDQLTEPANITNNPKRLKYALSILPSQIRATFHEKHSDELTNWTAEMLIEHIKDSAITESFGLSVINLLSAYKKTEESAEEYVDRIYNLGTRLKYNEESITLLLLQKFPKINRDMLVKLDGKPSKQAVKILYADLDLSKSLFGTKANSNYFQPMPQQSAYRNTNYASREAPKVSNFQSAPKGQGYPTNINRPTDNAIQPRNLIPLPNAIQPSHPVTSYQATPAKKSKKSMETNHPYQRSSHNEQILLLQTTISDTLSAKESHGDLLKFPLKSPFSDDSINCILDTGSQNNYFPQNLLPVTLQLKPEKMLLVGYNGNPVEINGSFTWNIDYNPQTFYVVPKISLPIIGWKTISSLNSICLKQLAAEKLSSLKPQIKESIPSSIKNLLMSLPSVWDQNQSPSFLEATFPFKNDVRQAGVTNRSYIPKAHAEKIYQHFDEKVASGEMSRIFNPEVASPIVVVPKGTDDFRICMAACNINEFIHNIPINLPDIHHLLSTIPLGTKFTRLDLKAAFNQINLDENSRRFAVIRVGNRFYRCNRLQFGFNVATYLFCYGLQIALYGSSVSNPNCLDLPPLVRATIPEFNGPPAKYVIQHVDDLFIGGPDSEHEEAVMLVIRRLAHLNLKLNLEKCEFGSNATEFLGIYLKSKHEHNVISHEISISNEKLLEYWKLTPPKNLKGLQTVLGTLEFSRQFTSQYSELLLSLKNLKLSKSESRLEKEHKEMLQVLNVNLASNIKLAPLQDQTHARIDVSNSISCLSAVILIAKEGQHFKVSRVFSRWIKENEASYTKDELLVLTILEICHKFEYLVVALDTTFRMLGDNVSFHKYWYNTPNSCVATTRQTKFKFLLSHFPNIKIICQSKFTDFSCKLLNPSSVNNVSTPLSPPVESPINNLLCLRTDIESFYEDLQIDKNLLIKELKTDQDYKLLKNCLKNNNFEPLKTSNSWKYVSRSPSLLRIEGDLLYYNDRIILPRSQAPNLFSFLRKSHAGLAGMIREYRCYYFIPKFDNLLLKFFENCVTCSKFRYTKKKELIHWVPSELPNERIHMDFGQIETGKYILALVDSFSNFIYLKLTKRMTSHTVIDILRDYTKLYGTMQVLVSDNAPQFKSPDVVNYLDHLGTLQLHSPVYSPTANGFAEKAIGTSKHLIKKLKDSGSTNRDAVDEAMNCHNNTISSLNSKITPISLFLNRPIRDNKYKYITETKYLPNDVPVSIQLKKKDQWSNAVMIAEISDRRKLIKLENENLVILSSDQVRIKDTSRATSSIISNETTVESEAPPSPTSSRHASSDSLHETSQNPEGTPISSILTDTLASIDQENKETISEELEIGETHCYTFNNLEKIGKNTIYTDGSQSKKFGSFAAIVYMEDNKLHGKRLVLDPKTNTHQSAETAALLLALAYVRDFPSSEKWIISTDNTCVVLNYQKLVNEQTIPEQRSKKFWMKIKTMLQTDKVSLIHQHRSTTLGNLYADTLAREGSFNVHLITSSQVLPASGST</sequence>
<dbReference type="WBParaSite" id="RSKR_0001103200.1">
    <property type="protein sequence ID" value="RSKR_0001103200.1"/>
    <property type="gene ID" value="RSKR_0001103200"/>
</dbReference>
<reference evidence="2" key="1">
    <citation type="submission" date="2016-11" db="UniProtKB">
        <authorList>
            <consortium name="WormBaseParasite"/>
        </authorList>
    </citation>
    <scope>IDENTIFICATION</scope>
    <source>
        <strain evidence="2">KR3021</strain>
    </source>
</reference>